<feature type="region of interest" description="Disordered" evidence="3">
    <location>
        <begin position="105"/>
        <end position="140"/>
    </location>
</feature>
<evidence type="ECO:0000313" key="5">
    <source>
        <dbReference type="Proteomes" id="UP000324222"/>
    </source>
</evidence>
<dbReference type="Proteomes" id="UP000324222">
    <property type="component" value="Unassembled WGS sequence"/>
</dbReference>
<reference evidence="4 5" key="1">
    <citation type="submission" date="2019-05" db="EMBL/GenBank/DDBJ databases">
        <title>Another draft genome of Portunus trituberculatus and its Hox gene families provides insights of decapod evolution.</title>
        <authorList>
            <person name="Jeong J.-H."/>
            <person name="Song I."/>
            <person name="Kim S."/>
            <person name="Choi T."/>
            <person name="Kim D."/>
            <person name="Ryu S."/>
            <person name="Kim W."/>
        </authorList>
    </citation>
    <scope>NUCLEOTIDE SEQUENCE [LARGE SCALE GENOMIC DNA]</scope>
    <source>
        <tissue evidence="4">Muscle</tissue>
    </source>
</reference>
<gene>
    <name evidence="4" type="primary">INV</name>
    <name evidence="4" type="ORF">E2C01_068490</name>
</gene>
<feature type="compositionally biased region" description="Pro residues" evidence="3">
    <location>
        <begin position="61"/>
        <end position="73"/>
    </location>
</feature>
<dbReference type="InterPro" id="IPR050720">
    <property type="entry name" value="Engrailed_Homeobox_TFs"/>
</dbReference>
<dbReference type="GO" id="GO:0000981">
    <property type="term" value="F:DNA-binding transcription factor activity, RNA polymerase II-specific"/>
    <property type="evidence" value="ECO:0007669"/>
    <property type="project" value="TreeGrafter"/>
</dbReference>
<keyword evidence="4" id="KW-0238">DNA-binding</keyword>
<proteinExistence type="predicted"/>
<comment type="subcellular location">
    <subcellularLocation>
        <location evidence="1">Nucleus</location>
    </subcellularLocation>
</comment>
<organism evidence="4 5">
    <name type="scientific">Portunus trituberculatus</name>
    <name type="common">Swimming crab</name>
    <name type="synonym">Neptunus trituberculatus</name>
    <dbReference type="NCBI Taxonomy" id="210409"/>
    <lineage>
        <taxon>Eukaryota</taxon>
        <taxon>Metazoa</taxon>
        <taxon>Ecdysozoa</taxon>
        <taxon>Arthropoda</taxon>
        <taxon>Crustacea</taxon>
        <taxon>Multicrustacea</taxon>
        <taxon>Malacostraca</taxon>
        <taxon>Eumalacostraca</taxon>
        <taxon>Eucarida</taxon>
        <taxon>Decapoda</taxon>
        <taxon>Pleocyemata</taxon>
        <taxon>Brachyura</taxon>
        <taxon>Eubrachyura</taxon>
        <taxon>Portunoidea</taxon>
        <taxon>Portunidae</taxon>
        <taxon>Portuninae</taxon>
        <taxon>Portunus</taxon>
    </lineage>
</organism>
<evidence type="ECO:0000313" key="4">
    <source>
        <dbReference type="EMBL" id="MPC74141.1"/>
    </source>
</evidence>
<dbReference type="AlphaFoldDB" id="A0A5B7HMI9"/>
<sequence>MCEPMASMEPSQPTDDDISVGSNSPMVTPRHDTDDSMIDVDDSGDGGAGDKGAAGPKVEPPDPAMSPGPPRTPPAAHQANNAPLHRALKFSIDNILKPDFGRRLGDNLETSEQPVDLSRVTARDPKDPVRNPGGAAPAPTGMVVKERESTVGGTLWPAWVYCTRYSDRPSADMLVRLCVCVCMASGEDGRVQKETENSVRGFVCK</sequence>
<feature type="compositionally biased region" description="Acidic residues" evidence="3">
    <location>
        <begin position="35"/>
        <end position="44"/>
    </location>
</feature>
<protein>
    <submittedName>
        <fullName evidence="4">Homeobox protein invected</fullName>
    </submittedName>
</protein>
<dbReference type="GO" id="GO:0000978">
    <property type="term" value="F:RNA polymerase II cis-regulatory region sequence-specific DNA binding"/>
    <property type="evidence" value="ECO:0007669"/>
    <property type="project" value="TreeGrafter"/>
</dbReference>
<keyword evidence="2" id="KW-0539">Nucleus</keyword>
<keyword evidence="5" id="KW-1185">Reference proteome</keyword>
<evidence type="ECO:0000256" key="3">
    <source>
        <dbReference type="SAM" id="MobiDB-lite"/>
    </source>
</evidence>
<keyword evidence="4" id="KW-0371">Homeobox</keyword>
<dbReference type="EMBL" id="VSRR010038315">
    <property type="protein sequence ID" value="MPC74141.1"/>
    <property type="molecule type" value="Genomic_DNA"/>
</dbReference>
<accession>A0A5B7HMI9</accession>
<dbReference type="OrthoDB" id="6159439at2759"/>
<dbReference type="PANTHER" id="PTHR24341:SF6">
    <property type="entry name" value="HOMEOBOX PROTEIN INVECTED"/>
    <property type="match status" value="1"/>
</dbReference>
<evidence type="ECO:0000256" key="2">
    <source>
        <dbReference type="ARBA" id="ARBA00023242"/>
    </source>
</evidence>
<feature type="region of interest" description="Disordered" evidence="3">
    <location>
        <begin position="1"/>
        <end position="78"/>
    </location>
</feature>
<dbReference type="GO" id="GO:0005634">
    <property type="term" value="C:nucleus"/>
    <property type="evidence" value="ECO:0007669"/>
    <property type="project" value="UniProtKB-SubCell"/>
</dbReference>
<comment type="caution">
    <text evidence="4">The sequence shown here is derived from an EMBL/GenBank/DDBJ whole genome shotgun (WGS) entry which is preliminary data.</text>
</comment>
<dbReference type="PANTHER" id="PTHR24341">
    <property type="entry name" value="HOMEOBOX PROTEIN ENGRAILED"/>
    <property type="match status" value="1"/>
</dbReference>
<name>A0A5B7HMI9_PORTR</name>
<dbReference type="GO" id="GO:0030182">
    <property type="term" value="P:neuron differentiation"/>
    <property type="evidence" value="ECO:0007669"/>
    <property type="project" value="TreeGrafter"/>
</dbReference>
<evidence type="ECO:0000256" key="1">
    <source>
        <dbReference type="ARBA" id="ARBA00004123"/>
    </source>
</evidence>